<comment type="similarity">
    <text evidence="1">Belongs to the PPR family. P subfamily.</text>
</comment>
<reference evidence="5" key="1">
    <citation type="submission" date="2023-10" db="EMBL/GenBank/DDBJ databases">
        <title>Chromosome-level genome of the transformable northern wattle, Acacia crassicarpa.</title>
        <authorList>
            <person name="Massaro I."/>
            <person name="Sinha N.R."/>
            <person name="Poethig S."/>
            <person name="Leichty A.R."/>
        </authorList>
    </citation>
    <scope>NUCLEOTIDE SEQUENCE</scope>
    <source>
        <strain evidence="5">Acra3RX</strain>
        <tissue evidence="5">Leaf</tissue>
    </source>
</reference>
<gene>
    <name evidence="5" type="ORF">QN277_018941</name>
</gene>
<evidence type="ECO:0000256" key="2">
    <source>
        <dbReference type="ARBA" id="ARBA00022737"/>
    </source>
</evidence>
<evidence type="ECO:0000256" key="4">
    <source>
        <dbReference type="SAM" id="MobiDB-lite"/>
    </source>
</evidence>
<evidence type="ECO:0000313" key="5">
    <source>
        <dbReference type="EMBL" id="KAK4275931.1"/>
    </source>
</evidence>
<keyword evidence="6" id="KW-1185">Reference proteome</keyword>
<evidence type="ECO:0000256" key="1">
    <source>
        <dbReference type="ARBA" id="ARBA00007626"/>
    </source>
</evidence>
<feature type="region of interest" description="Disordered" evidence="4">
    <location>
        <begin position="54"/>
        <end position="147"/>
    </location>
</feature>
<accession>A0AAE1JST3</accession>
<sequence>MVYMPALQRKVHRLLSSSSIYRLSLPRCISSPLHFSCASSQASWLRTMRHFSSSDDHNDFTKRPMGDSDEFLRFEGNGANGRIQQQSSEPIPGRHSRSNNQFTQAPPNFREFSRGSRPFTPRSDNPLGDGETSNVSSQTNARFRGRNMAVEVNKEAPRMDQSFLEKFELGFDNKRAKPTEDARSSEFREERNSIPDQPAPDSIPQDADEIFKKMKETGLIPNAVAMLDGLCKDGLVQEAMKLFGLMREKGTIPEVVIYTAVVQGYMKAHKADDAIRIFRKMLNNGISPNAFSYTVLVQGLCKCNRLQDATEFCVEMLEAGHSPNLLTFVGIVDSICKEKGVTEAQGVVRRLMEKGFNLDEKAVREYLDKKAPFSSSVWEAILGKKTPQGPF</sequence>
<name>A0AAE1JST3_9FABA</name>
<dbReference type="Gene3D" id="1.25.40.10">
    <property type="entry name" value="Tetratricopeptide repeat domain"/>
    <property type="match status" value="1"/>
</dbReference>
<feature type="compositionally biased region" description="Basic and acidic residues" evidence="4">
    <location>
        <begin position="54"/>
        <end position="73"/>
    </location>
</feature>
<dbReference type="AlphaFoldDB" id="A0AAE1JST3"/>
<dbReference type="PROSITE" id="PS51375">
    <property type="entry name" value="PPR"/>
    <property type="match status" value="3"/>
</dbReference>
<dbReference type="EMBL" id="JAWXYG010000004">
    <property type="protein sequence ID" value="KAK4275931.1"/>
    <property type="molecule type" value="Genomic_DNA"/>
</dbReference>
<feature type="repeat" description="PPR" evidence="3">
    <location>
        <begin position="289"/>
        <end position="323"/>
    </location>
</feature>
<feature type="repeat" description="PPR" evidence="3">
    <location>
        <begin position="219"/>
        <end position="253"/>
    </location>
</feature>
<protein>
    <recommendedName>
        <fullName evidence="7">Pentatricopeptide repeat-containing protein</fullName>
    </recommendedName>
</protein>
<feature type="region of interest" description="Disordered" evidence="4">
    <location>
        <begin position="174"/>
        <end position="205"/>
    </location>
</feature>
<evidence type="ECO:0008006" key="7">
    <source>
        <dbReference type="Google" id="ProtNLM"/>
    </source>
</evidence>
<comment type="caution">
    <text evidence="5">The sequence shown here is derived from an EMBL/GenBank/DDBJ whole genome shotgun (WGS) entry which is preliminary data.</text>
</comment>
<dbReference type="Proteomes" id="UP001293593">
    <property type="component" value="Unassembled WGS sequence"/>
</dbReference>
<dbReference type="Pfam" id="PF13041">
    <property type="entry name" value="PPR_2"/>
    <property type="match status" value="1"/>
</dbReference>
<keyword evidence="2" id="KW-0677">Repeat</keyword>
<evidence type="ECO:0000313" key="6">
    <source>
        <dbReference type="Proteomes" id="UP001293593"/>
    </source>
</evidence>
<dbReference type="PANTHER" id="PTHR47941">
    <property type="entry name" value="PENTATRICOPEPTIDE REPEAT-CONTAINING PROTEIN 3, MITOCHONDRIAL"/>
    <property type="match status" value="1"/>
</dbReference>
<dbReference type="InterPro" id="IPR002885">
    <property type="entry name" value="PPR_rpt"/>
</dbReference>
<dbReference type="InterPro" id="IPR011990">
    <property type="entry name" value="TPR-like_helical_dom_sf"/>
</dbReference>
<dbReference type="Pfam" id="PF01535">
    <property type="entry name" value="PPR"/>
    <property type="match status" value="1"/>
</dbReference>
<feature type="compositionally biased region" description="Polar residues" evidence="4">
    <location>
        <begin position="131"/>
        <end position="141"/>
    </location>
</feature>
<evidence type="ECO:0000256" key="3">
    <source>
        <dbReference type="PROSITE-ProRule" id="PRU00708"/>
    </source>
</evidence>
<feature type="compositionally biased region" description="Basic and acidic residues" evidence="4">
    <location>
        <begin position="174"/>
        <end position="193"/>
    </location>
</feature>
<dbReference type="NCBIfam" id="TIGR00756">
    <property type="entry name" value="PPR"/>
    <property type="match status" value="3"/>
</dbReference>
<proteinExistence type="inferred from homology"/>
<feature type="repeat" description="PPR" evidence="3">
    <location>
        <begin position="254"/>
        <end position="288"/>
    </location>
</feature>
<organism evidence="5 6">
    <name type="scientific">Acacia crassicarpa</name>
    <name type="common">northern wattle</name>
    <dbReference type="NCBI Taxonomy" id="499986"/>
    <lineage>
        <taxon>Eukaryota</taxon>
        <taxon>Viridiplantae</taxon>
        <taxon>Streptophyta</taxon>
        <taxon>Embryophyta</taxon>
        <taxon>Tracheophyta</taxon>
        <taxon>Spermatophyta</taxon>
        <taxon>Magnoliopsida</taxon>
        <taxon>eudicotyledons</taxon>
        <taxon>Gunneridae</taxon>
        <taxon>Pentapetalae</taxon>
        <taxon>rosids</taxon>
        <taxon>fabids</taxon>
        <taxon>Fabales</taxon>
        <taxon>Fabaceae</taxon>
        <taxon>Caesalpinioideae</taxon>
        <taxon>mimosoid clade</taxon>
        <taxon>Acacieae</taxon>
        <taxon>Acacia</taxon>
    </lineage>
</organism>